<feature type="transmembrane region" description="Helical" evidence="1">
    <location>
        <begin position="873"/>
        <end position="892"/>
    </location>
</feature>
<feature type="transmembrane region" description="Helical" evidence="1">
    <location>
        <begin position="899"/>
        <end position="918"/>
    </location>
</feature>
<dbReference type="Gene3D" id="3.30.70.1440">
    <property type="entry name" value="Multidrug efflux transporter AcrB pore domain"/>
    <property type="match status" value="1"/>
</dbReference>
<dbReference type="RefSeq" id="WP_269122757.1">
    <property type="nucleotide sequence ID" value="NZ_JAPUBN010000010.1"/>
</dbReference>
<feature type="transmembrane region" description="Helical" evidence="1">
    <location>
        <begin position="344"/>
        <end position="367"/>
    </location>
</feature>
<dbReference type="Gene3D" id="1.20.1640.10">
    <property type="entry name" value="Multidrug efflux transporter AcrB transmembrane domain"/>
    <property type="match status" value="2"/>
</dbReference>
<protein>
    <submittedName>
        <fullName evidence="2">Efflux RND transporter permease subunit</fullName>
    </submittedName>
</protein>
<feature type="transmembrane region" description="Helical" evidence="1">
    <location>
        <begin position="463"/>
        <end position="483"/>
    </location>
</feature>
<keyword evidence="3" id="KW-1185">Reference proteome</keyword>
<keyword evidence="1" id="KW-0472">Membrane</keyword>
<evidence type="ECO:0000256" key="1">
    <source>
        <dbReference type="SAM" id="Phobius"/>
    </source>
</evidence>
<reference evidence="2" key="1">
    <citation type="submission" date="2022-12" db="EMBL/GenBank/DDBJ databases">
        <title>Marinomonas 15G1-11 sp. nov, isolated from marine algae.</title>
        <authorList>
            <person name="Butt M."/>
            <person name="Choi D.G."/>
            <person name="Kim J.M."/>
            <person name="Lee J.K."/>
            <person name="Baek J.H."/>
            <person name="Jeon C.O."/>
        </authorList>
    </citation>
    <scope>NUCLEOTIDE SEQUENCE</scope>
    <source>
        <strain evidence="2">15G1-11</strain>
    </source>
</reference>
<dbReference type="Gene3D" id="3.30.70.1320">
    <property type="entry name" value="Multidrug efflux transporter AcrB pore domain like"/>
    <property type="match status" value="1"/>
</dbReference>
<dbReference type="PRINTS" id="PR00702">
    <property type="entry name" value="ACRIFLAVINRP"/>
</dbReference>
<sequence>MSSSETHKGVIPWFASNPVAANLLLFLVIILGVITVGDLNKETFPSLEPNRVNISVNFDAGSAKQSEEGIAITIEQELESVIGIKNITTTSNSSGVRVSLEKTTDYDINLLEKDVKDKMDAIRSFPEDADPAVVSKATRQSHAIWLQIYGEADRRTLQRLALELKTDLLNHNNISQVTTSGMLDPIISIEIDKLKLQSHNLSLNDVVTKINQESSPAKVASLRDEDIYLKIKSSDQAYIASEFSSIPIKSLATGGQITLGEIAHISDNFNTDDFILSRFNGQNSLALQIIATGEDDISESALAAKEVVDQWLSSGRLPKNMQLSYWEDRSETINQRLELMVDNAITGVLLVFILLAIFLNVTVAFWVAMGLPFIFFGTLFIMGTDSIALTLNMFTTFGFIMALGIVVDDAVVVGENIYSVRAKEGDTLSNTIKGTMQVAVPTLFGVFTTIAAFWALSNIEGRLGQIYAQFGLVIAICLVLSIIESKLILPAHLAHLNTQRKNSNNPLIVIWRTVQNTADFGLNWFSKRIYQPAIVLALQYRYAVLILFISVFILVVSMPFTGAIRMSFFPQIPGDTIRANVTMFNDASYGQTNAVLLQLEKQAYATDKKLTQKSDVQESGIANLQVSSNSDQAGALRVELAVNAPYSAKAFSQAWQRQIGQPEGVQNLRIRSSRETVDALRVELRGNDQTLLSAATQAMLSELKTLPAVSGVEENKTPKDPQISLTLNEQGRAMGLNTKELSNQVLGYFSSTEIQSYQRDNDEVEVRIGYLTQSQQSPSQLSDTKILLADGTRVPLSAVADMEMQSADTSITRINGKRSEYLSAEVNKDEMTSTEVVEYLKSAVVPKMQKQFSGVDIYFSGEAEEREETQSSMIEMFIIALLIIYGLLAIPLKSYSQPIIIMTVIPFGIIGALLGHWFNDLSLGILSLNGIIALSGVVVNDSLLLVSRFNDIKKSTSHITQAVSEACTSRLRAVLLTSFTTFAGLIPILGEESRQAQFLVPAAVSLAYGILFATVITLILIPILLMIQEDIRRLLASKKASELDTQQTAV</sequence>
<dbReference type="Proteomes" id="UP001149719">
    <property type="component" value="Unassembled WGS sequence"/>
</dbReference>
<proteinExistence type="predicted"/>
<keyword evidence="1" id="KW-0812">Transmembrane</keyword>
<dbReference type="EMBL" id="JAPUBN010000010">
    <property type="protein sequence ID" value="MCZ2720675.1"/>
    <property type="molecule type" value="Genomic_DNA"/>
</dbReference>
<evidence type="ECO:0000313" key="2">
    <source>
        <dbReference type="EMBL" id="MCZ2720675.1"/>
    </source>
</evidence>
<dbReference type="InterPro" id="IPR001036">
    <property type="entry name" value="Acrflvin-R"/>
</dbReference>
<dbReference type="SUPFAM" id="SSF82714">
    <property type="entry name" value="Multidrug efflux transporter AcrB TolC docking domain, DN and DC subdomains"/>
    <property type="match status" value="2"/>
</dbReference>
<evidence type="ECO:0000313" key="3">
    <source>
        <dbReference type="Proteomes" id="UP001149719"/>
    </source>
</evidence>
<name>A0ABT4JR06_9GAMM</name>
<feature type="transmembrane region" description="Helical" evidence="1">
    <location>
        <begin position="1002"/>
        <end position="1027"/>
    </location>
</feature>
<dbReference type="PANTHER" id="PTHR32063:SF33">
    <property type="entry name" value="RND SUPERFAMILY EFFLUX PUMP PERMEASE COMPONENT"/>
    <property type="match status" value="1"/>
</dbReference>
<feature type="transmembrane region" description="Helical" evidence="1">
    <location>
        <begin position="973"/>
        <end position="990"/>
    </location>
</feature>
<dbReference type="InterPro" id="IPR027463">
    <property type="entry name" value="AcrB_DN_DC_subdom"/>
</dbReference>
<dbReference type="Gene3D" id="3.30.2090.10">
    <property type="entry name" value="Multidrug efflux transporter AcrB TolC docking domain, DN and DC subdomains"/>
    <property type="match status" value="2"/>
</dbReference>
<dbReference type="PANTHER" id="PTHR32063">
    <property type="match status" value="1"/>
</dbReference>
<feature type="transmembrane region" description="Helical" evidence="1">
    <location>
        <begin position="438"/>
        <end position="457"/>
    </location>
</feature>
<accession>A0ABT4JR06</accession>
<feature type="transmembrane region" description="Helical" evidence="1">
    <location>
        <begin position="924"/>
        <end position="946"/>
    </location>
</feature>
<dbReference type="SUPFAM" id="SSF82693">
    <property type="entry name" value="Multidrug efflux transporter AcrB pore domain, PN1, PN2, PC1 and PC2 subdomains"/>
    <property type="match status" value="2"/>
</dbReference>
<comment type="caution">
    <text evidence="2">The sequence shown here is derived from an EMBL/GenBank/DDBJ whole genome shotgun (WGS) entry which is preliminary data.</text>
</comment>
<gene>
    <name evidence="2" type="ORF">O1D97_03200</name>
</gene>
<dbReference type="Pfam" id="PF00873">
    <property type="entry name" value="ACR_tran"/>
    <property type="match status" value="1"/>
</dbReference>
<keyword evidence="1" id="KW-1133">Transmembrane helix</keyword>
<dbReference type="SUPFAM" id="SSF82866">
    <property type="entry name" value="Multidrug efflux transporter AcrB transmembrane domain"/>
    <property type="match status" value="2"/>
</dbReference>
<feature type="transmembrane region" description="Helical" evidence="1">
    <location>
        <begin position="20"/>
        <end position="39"/>
    </location>
</feature>
<dbReference type="Gene3D" id="3.30.70.1430">
    <property type="entry name" value="Multidrug efflux transporter AcrB pore domain"/>
    <property type="match status" value="2"/>
</dbReference>
<feature type="transmembrane region" description="Helical" evidence="1">
    <location>
        <begin position="542"/>
        <end position="560"/>
    </location>
</feature>
<organism evidence="2 3">
    <name type="scientific">Marinomonas phaeophyticola</name>
    <dbReference type="NCBI Taxonomy" id="3004091"/>
    <lineage>
        <taxon>Bacteria</taxon>
        <taxon>Pseudomonadati</taxon>
        <taxon>Pseudomonadota</taxon>
        <taxon>Gammaproteobacteria</taxon>
        <taxon>Oceanospirillales</taxon>
        <taxon>Oceanospirillaceae</taxon>
        <taxon>Marinomonas</taxon>
    </lineage>
</organism>